<dbReference type="PANTHER" id="PTHR42792">
    <property type="entry name" value="FLAGELLIN"/>
    <property type="match status" value="1"/>
</dbReference>
<keyword evidence="8" id="KW-1185">Reference proteome</keyword>
<dbReference type="SUPFAM" id="SSF64518">
    <property type="entry name" value="Phase 1 flagellin"/>
    <property type="match status" value="1"/>
</dbReference>
<evidence type="ECO:0000256" key="2">
    <source>
        <dbReference type="ARBA" id="ARBA00011829"/>
    </source>
</evidence>
<comment type="caution">
    <text evidence="7">The sequence shown here is derived from an EMBL/GenBank/DDBJ whole genome shotgun (WGS) entry which is preliminary data.</text>
</comment>
<dbReference type="InterPro" id="IPR001492">
    <property type="entry name" value="Flagellin"/>
</dbReference>
<comment type="subunit">
    <text evidence="2">In C.crescentus, the flagellar filament is composed of multiple flagellins of 29 kDa; 27 kDa and 25 kDa.</text>
</comment>
<evidence type="ECO:0000256" key="1">
    <source>
        <dbReference type="ARBA" id="ARBA00005709"/>
    </source>
</evidence>
<accession>V4PHU2</accession>
<dbReference type="Pfam" id="PF00669">
    <property type="entry name" value="Flagellin_N"/>
    <property type="match status" value="1"/>
</dbReference>
<evidence type="ECO:0000256" key="4">
    <source>
        <dbReference type="RuleBase" id="RU362073"/>
    </source>
</evidence>
<keyword evidence="4" id="KW-0964">Secreted</keyword>
<feature type="domain" description="Flagellin N-terminal" evidence="5">
    <location>
        <begin position="4"/>
        <end position="140"/>
    </location>
</feature>
<keyword evidence="7" id="KW-0966">Cell projection</keyword>
<dbReference type="Proteomes" id="UP000017837">
    <property type="component" value="Unassembled WGS sequence"/>
</dbReference>
<dbReference type="eggNOG" id="COG1344">
    <property type="taxonomic scope" value="Bacteria"/>
</dbReference>
<evidence type="ECO:0000313" key="8">
    <source>
        <dbReference type="Proteomes" id="UP000017837"/>
    </source>
</evidence>
<gene>
    <name evidence="7" type="ORF">ABENE_16910</name>
</gene>
<evidence type="ECO:0000259" key="5">
    <source>
        <dbReference type="Pfam" id="PF00669"/>
    </source>
</evidence>
<keyword evidence="7" id="KW-0282">Flagellum</keyword>
<sequence>MNSINTNVGAMIALQNLNKISADLMVTQNRISTGLKVASAKDDGAAYAIAQRQRSSVKSLDAVKDSLSRNSSVVDVALTAGESVSDLLTELKERALAASDTSLDSTARSALRADFVSIRDQITKTLSNSAFNGINLLNGSRSSIAALANEHGTSHLTVAAQNMSLGGSIVTLSAGADFSTASGAANLLSTLDSSINNVSAALARLGTSSKALDQHMTFIGKLQDTMMVGIGKLVDADLALESVKLQALQVKQQLAIHMLSISSQSQSWVLSLFR</sequence>
<dbReference type="Gene3D" id="1.20.1330.10">
    <property type="entry name" value="f41 fragment of flagellin, N-terminal domain"/>
    <property type="match status" value="1"/>
</dbReference>
<dbReference type="AlphaFoldDB" id="V4PHU2"/>
<dbReference type="PANTHER" id="PTHR42792:SF2">
    <property type="entry name" value="FLAGELLIN"/>
    <property type="match status" value="1"/>
</dbReference>
<proteinExistence type="inferred from homology"/>
<keyword evidence="3 4" id="KW-0975">Bacterial flagellum</keyword>
<evidence type="ECO:0000259" key="6">
    <source>
        <dbReference type="Pfam" id="PF00700"/>
    </source>
</evidence>
<dbReference type="InterPro" id="IPR001029">
    <property type="entry name" value="Flagellin_N"/>
</dbReference>
<dbReference type="EMBL" id="AWGB01000042">
    <property type="protein sequence ID" value="ESQ87751.1"/>
    <property type="molecule type" value="Genomic_DNA"/>
</dbReference>
<dbReference type="PATRIC" id="fig|1121022.4.peg.3441"/>
<comment type="subcellular location">
    <subcellularLocation>
        <location evidence="4">Secreted</location>
    </subcellularLocation>
    <subcellularLocation>
        <location evidence="4">Bacterial flagellum</location>
    </subcellularLocation>
</comment>
<name>V4PHU2_9CAUL</name>
<dbReference type="Pfam" id="PF00700">
    <property type="entry name" value="Flagellin_C"/>
    <property type="match status" value="1"/>
</dbReference>
<dbReference type="GO" id="GO:0005198">
    <property type="term" value="F:structural molecule activity"/>
    <property type="evidence" value="ECO:0007669"/>
    <property type="project" value="UniProtKB-UniRule"/>
</dbReference>
<dbReference type="OrthoDB" id="7328309at2"/>
<feature type="domain" description="Flagellin C-terminal" evidence="6">
    <location>
        <begin position="189"/>
        <end position="273"/>
    </location>
</feature>
<reference evidence="7 8" key="1">
    <citation type="journal article" date="2014" name="Nature">
        <title>Sequential evolution of bacterial morphology by co-option of a developmental regulator.</title>
        <authorList>
            <person name="Jiang C."/>
            <person name="Brown P.J."/>
            <person name="Ducret A."/>
            <person name="Brun Y.V."/>
        </authorList>
    </citation>
    <scope>NUCLEOTIDE SEQUENCE [LARGE SCALE GENOMIC DNA]</scope>
    <source>
        <strain evidence="7 8">DSM 16100</strain>
    </source>
</reference>
<dbReference type="GO" id="GO:0009288">
    <property type="term" value="C:bacterial-type flagellum"/>
    <property type="evidence" value="ECO:0007669"/>
    <property type="project" value="UniProtKB-SubCell"/>
</dbReference>
<dbReference type="InterPro" id="IPR046358">
    <property type="entry name" value="Flagellin_C"/>
</dbReference>
<evidence type="ECO:0000256" key="3">
    <source>
        <dbReference type="ARBA" id="ARBA00023143"/>
    </source>
</evidence>
<comment type="similarity">
    <text evidence="1 4">Belongs to the bacterial flagellin family.</text>
</comment>
<organism evidence="7 8">
    <name type="scientific">Asticcacaulis benevestitus DSM 16100 = ATCC BAA-896</name>
    <dbReference type="NCBI Taxonomy" id="1121022"/>
    <lineage>
        <taxon>Bacteria</taxon>
        <taxon>Pseudomonadati</taxon>
        <taxon>Pseudomonadota</taxon>
        <taxon>Alphaproteobacteria</taxon>
        <taxon>Caulobacterales</taxon>
        <taxon>Caulobacteraceae</taxon>
        <taxon>Asticcacaulis</taxon>
    </lineage>
</organism>
<protein>
    <recommendedName>
        <fullName evidence="4">Flagellin</fullName>
    </recommendedName>
</protein>
<comment type="function">
    <text evidence="4">Flagellin is the subunit protein which polymerizes to form the filaments of bacterial flagella.</text>
</comment>
<evidence type="ECO:0000313" key="7">
    <source>
        <dbReference type="EMBL" id="ESQ87751.1"/>
    </source>
</evidence>
<dbReference type="GO" id="GO:0005576">
    <property type="term" value="C:extracellular region"/>
    <property type="evidence" value="ECO:0007669"/>
    <property type="project" value="UniProtKB-SubCell"/>
</dbReference>
<keyword evidence="7" id="KW-0969">Cilium</keyword>
<dbReference type="RefSeq" id="WP_018083387.1">
    <property type="nucleotide sequence ID" value="NZ_AQWM01000030.1"/>
</dbReference>
<dbReference type="STRING" id="1121022.GCA_000376105_03706"/>